<reference evidence="7 8" key="3">
    <citation type="journal article" date="2010" name="Sequencing">
        <title>Complete Genome Sequence of Rothia mucilaginosa DY-18: A Clinical Isolate with Dense Meshwork-Like Structures from a Persistent Apical Periodontitis Lesion.</title>
        <authorList>
            <person name="Yamane K."/>
            <person name="Nambu T."/>
            <person name="Yamanaka T."/>
            <person name="Mashimo C."/>
            <person name="Sugimori C."/>
            <person name="Leung K.-P."/>
            <person name="Fukushima H."/>
        </authorList>
    </citation>
    <scope>NUCLEOTIDE SEQUENCE [LARGE SCALE GENOMIC DNA]</scope>
    <source>
        <strain evidence="7 8">DY-18</strain>
    </source>
</reference>
<dbReference type="Pfam" id="PF01327">
    <property type="entry name" value="Pep_deformylase"/>
    <property type="match status" value="1"/>
</dbReference>
<keyword evidence="3 6" id="KW-0378">Hydrolase</keyword>
<dbReference type="NCBIfam" id="NF001159">
    <property type="entry name" value="PRK00150.1-3"/>
    <property type="match status" value="1"/>
</dbReference>
<feature type="active site" evidence="6">
    <location>
        <position position="200"/>
    </location>
</feature>
<evidence type="ECO:0000313" key="8">
    <source>
        <dbReference type="Proteomes" id="UP000001883"/>
    </source>
</evidence>
<dbReference type="KEGG" id="rmu:RMDY18_11900"/>
<comment type="similarity">
    <text evidence="1 6">Belongs to the polypeptide deformylase family.</text>
</comment>
<evidence type="ECO:0000256" key="2">
    <source>
        <dbReference type="ARBA" id="ARBA00022723"/>
    </source>
</evidence>
<dbReference type="NCBIfam" id="TIGR00079">
    <property type="entry name" value="pept_deformyl"/>
    <property type="match status" value="1"/>
</dbReference>
<dbReference type="AlphaFoldDB" id="D2NTP6"/>
<reference evidence="8" key="1">
    <citation type="submission" date="2009-07" db="EMBL/GenBank/DDBJ databases">
        <title>Complete genome sequence of Rothia mucilaginosa DJ.</title>
        <authorList>
            <person name="Yamane K."/>
            <person name="Nambu T."/>
            <person name="Mashimo C."/>
            <person name="Sugimori C."/>
            <person name="Yamanaka T."/>
            <person name="Leung K."/>
            <person name="Fukushima H."/>
        </authorList>
    </citation>
    <scope>NUCLEOTIDE SEQUENCE [LARGE SCALE GENOMIC DNA]</scope>
    <source>
        <strain evidence="8">DY-18</strain>
    </source>
</reference>
<sequence length="248" mass="27532">MWSRRSRVQPPSITPMERVVMVIRNDPFAYPQSGSPAHGVPGKFPLNSSRSTQAKDNSVAIRPIVIHGNPVLHRPAAPVTEFNDELKELVADMYETMDASNGVGLAAPQIGVGLRIFTYKMENEDGVPPRGCIINPVLTLGKISTADPDPYEEEEGCLSFPGYGFPLKRAEWVTVNGLDEHGNPVHFEATGWFARCMQHETDHLDGKLYVNRLNKKWTGKMKKVVKKEGWTVDGNSWMPGVDPDPFGH</sequence>
<dbReference type="eggNOG" id="COG0242">
    <property type="taxonomic scope" value="Bacteria"/>
</dbReference>
<dbReference type="InterPro" id="IPR036821">
    <property type="entry name" value="Peptide_deformylase_sf"/>
</dbReference>
<dbReference type="PANTHER" id="PTHR10458">
    <property type="entry name" value="PEPTIDE DEFORMYLASE"/>
    <property type="match status" value="1"/>
</dbReference>
<comment type="function">
    <text evidence="6">Removes the formyl group from the N-terminal Met of newly synthesized proteins. Requires at least a dipeptide for an efficient rate of reaction. N-terminal L-methionine is a prerequisite for activity but the enzyme has broad specificity at other positions.</text>
</comment>
<dbReference type="GO" id="GO:0006412">
    <property type="term" value="P:translation"/>
    <property type="evidence" value="ECO:0007669"/>
    <property type="project" value="UniProtKB-UniRule"/>
</dbReference>
<organism evidence="7 8">
    <name type="scientific">Rothia mucilaginosa (strain DY-18)</name>
    <name type="common">Stomatococcus mucilaginosus</name>
    <dbReference type="NCBI Taxonomy" id="680646"/>
    <lineage>
        <taxon>Bacteria</taxon>
        <taxon>Bacillati</taxon>
        <taxon>Actinomycetota</taxon>
        <taxon>Actinomycetes</taxon>
        <taxon>Micrococcales</taxon>
        <taxon>Micrococcaceae</taxon>
        <taxon>Rothia</taxon>
    </lineage>
</organism>
<dbReference type="GO" id="GO:0042586">
    <property type="term" value="F:peptide deformylase activity"/>
    <property type="evidence" value="ECO:0007669"/>
    <property type="project" value="UniProtKB-UniRule"/>
</dbReference>
<comment type="catalytic activity">
    <reaction evidence="6">
        <text>N-terminal N-formyl-L-methionyl-[peptide] + H2O = N-terminal L-methionyl-[peptide] + formate</text>
        <dbReference type="Rhea" id="RHEA:24420"/>
        <dbReference type="Rhea" id="RHEA-COMP:10639"/>
        <dbReference type="Rhea" id="RHEA-COMP:10640"/>
        <dbReference type="ChEBI" id="CHEBI:15377"/>
        <dbReference type="ChEBI" id="CHEBI:15740"/>
        <dbReference type="ChEBI" id="CHEBI:49298"/>
        <dbReference type="ChEBI" id="CHEBI:64731"/>
        <dbReference type="EC" id="3.5.1.88"/>
    </reaction>
</comment>
<dbReference type="EMBL" id="AP011540">
    <property type="protein sequence ID" value="BAI65022.1"/>
    <property type="molecule type" value="Genomic_DNA"/>
</dbReference>
<evidence type="ECO:0000256" key="6">
    <source>
        <dbReference type="HAMAP-Rule" id="MF_00163"/>
    </source>
</evidence>
<keyword evidence="8" id="KW-1185">Reference proteome</keyword>
<dbReference type="EC" id="3.5.1.88" evidence="6"/>
<dbReference type="HAMAP" id="MF_00163">
    <property type="entry name" value="Pep_deformylase"/>
    <property type="match status" value="1"/>
</dbReference>
<dbReference type="Gene3D" id="3.90.45.10">
    <property type="entry name" value="Peptide deformylase"/>
    <property type="match status" value="1"/>
</dbReference>
<evidence type="ECO:0000256" key="5">
    <source>
        <dbReference type="ARBA" id="ARBA00023004"/>
    </source>
</evidence>
<feature type="binding site" evidence="6">
    <location>
        <position position="199"/>
    </location>
    <ligand>
        <name>Fe cation</name>
        <dbReference type="ChEBI" id="CHEBI:24875"/>
    </ligand>
</feature>
<evidence type="ECO:0000256" key="4">
    <source>
        <dbReference type="ARBA" id="ARBA00022917"/>
    </source>
</evidence>
<dbReference type="SUPFAM" id="SSF56420">
    <property type="entry name" value="Peptide deformylase"/>
    <property type="match status" value="1"/>
</dbReference>
<dbReference type="PANTHER" id="PTHR10458:SF2">
    <property type="entry name" value="PEPTIDE DEFORMYLASE, MITOCHONDRIAL"/>
    <property type="match status" value="1"/>
</dbReference>
<evidence type="ECO:0000313" key="7">
    <source>
        <dbReference type="EMBL" id="BAI65022.1"/>
    </source>
</evidence>
<dbReference type="CDD" id="cd00487">
    <property type="entry name" value="Pep_deformylase"/>
    <property type="match status" value="1"/>
</dbReference>
<keyword evidence="4 6" id="KW-0648">Protein biosynthesis</keyword>
<name>D2NTP6_ROTMD</name>
<keyword evidence="5 6" id="KW-0408">Iron</keyword>
<dbReference type="HOGENOM" id="CLU_061901_1_2_11"/>
<dbReference type="GO" id="GO:0046872">
    <property type="term" value="F:metal ion binding"/>
    <property type="evidence" value="ECO:0007669"/>
    <property type="project" value="UniProtKB-KW"/>
</dbReference>
<evidence type="ECO:0000256" key="3">
    <source>
        <dbReference type="ARBA" id="ARBA00022801"/>
    </source>
</evidence>
<dbReference type="PRINTS" id="PR01576">
    <property type="entry name" value="PDEFORMYLASE"/>
</dbReference>
<keyword evidence="2 6" id="KW-0479">Metal-binding</keyword>
<evidence type="ECO:0000256" key="1">
    <source>
        <dbReference type="ARBA" id="ARBA00010759"/>
    </source>
</evidence>
<feature type="binding site" evidence="6">
    <location>
        <position position="157"/>
    </location>
    <ligand>
        <name>Fe cation</name>
        <dbReference type="ChEBI" id="CHEBI:24875"/>
    </ligand>
</feature>
<accession>D2NTP6</accession>
<gene>
    <name evidence="6" type="primary">def</name>
    <name evidence="7" type="ordered locus">RMDY18_11900</name>
</gene>
<dbReference type="Proteomes" id="UP000001883">
    <property type="component" value="Chromosome"/>
</dbReference>
<reference evidence="7 8" key="2">
    <citation type="journal article" date="2010" name="J Osaka Dent Univ">
        <title>Isolation and identification of Rothia mucilaginosa from persistent apical periodontitis lesions.</title>
        <authorList>
            <person name="Yamane K."/>
            <person name="Yoshida M."/>
            <person name="Fujihira T."/>
            <person name="Baba T."/>
            <person name="Tsuji N."/>
            <person name="Hayashi H."/>
            <person name="Sugimori C."/>
            <person name="Yamanaka T."/>
            <person name="Mashimo C."/>
            <person name="Nambu T."/>
            <person name="Kawai H."/>
            <person name="Fukushima H."/>
        </authorList>
    </citation>
    <scope>NUCLEOTIDE SEQUENCE [LARGE SCALE GENOMIC DNA]</scope>
    <source>
        <strain evidence="7 8">DY-18</strain>
    </source>
</reference>
<dbReference type="InterPro" id="IPR023635">
    <property type="entry name" value="Peptide_deformylase"/>
</dbReference>
<dbReference type="STRING" id="680646.RMDY18_11900"/>
<protein>
    <recommendedName>
        <fullName evidence="6">Peptide deformylase</fullName>
        <shortName evidence="6">PDF</shortName>
        <ecNumber evidence="6">3.5.1.88</ecNumber>
    </recommendedName>
    <alternativeName>
        <fullName evidence="6">Polypeptide deformylase</fullName>
    </alternativeName>
</protein>
<comment type="cofactor">
    <cofactor evidence="6">
        <name>Fe(2+)</name>
        <dbReference type="ChEBI" id="CHEBI:29033"/>
    </cofactor>
    <text evidence="6">Binds 1 Fe(2+) ion.</text>
</comment>
<feature type="binding site" evidence="6">
    <location>
        <position position="203"/>
    </location>
    <ligand>
        <name>Fe cation</name>
        <dbReference type="ChEBI" id="CHEBI:24875"/>
    </ligand>
</feature>
<proteinExistence type="inferred from homology"/>